<dbReference type="Proteomes" id="UP000561369">
    <property type="component" value="Unassembled WGS sequence"/>
</dbReference>
<gene>
    <name evidence="1" type="ORF">HX810_20055</name>
</gene>
<organism evidence="1 2">
    <name type="scientific">Pseudomonas salomonii</name>
    <dbReference type="NCBI Taxonomy" id="191391"/>
    <lineage>
        <taxon>Bacteria</taxon>
        <taxon>Pseudomonadati</taxon>
        <taxon>Pseudomonadota</taxon>
        <taxon>Gammaproteobacteria</taxon>
        <taxon>Pseudomonadales</taxon>
        <taxon>Pseudomonadaceae</taxon>
        <taxon>Pseudomonas</taxon>
    </lineage>
</organism>
<reference evidence="1 2" key="1">
    <citation type="submission" date="2020-04" db="EMBL/GenBank/DDBJ databases">
        <title>Molecular characterization of pseudomonads from Agaricus bisporus reveal novel blotch 2 pathogens in Western Europe.</title>
        <authorList>
            <person name="Taparia T."/>
            <person name="Krijger M."/>
            <person name="Haynes E."/>
            <person name="Elpinstone J.G."/>
            <person name="Noble R."/>
            <person name="Van Der Wolf J."/>
        </authorList>
    </citation>
    <scope>NUCLEOTIDE SEQUENCE [LARGE SCALE GENOMIC DNA]</scope>
    <source>
        <strain evidence="1 2">IPO3765</strain>
    </source>
</reference>
<comment type="caution">
    <text evidence="1">The sequence shown here is derived from an EMBL/GenBank/DDBJ whole genome shotgun (WGS) entry which is preliminary data.</text>
</comment>
<accession>A0A7Y8KQP6</accession>
<protein>
    <submittedName>
        <fullName evidence="1">Uncharacterized protein</fullName>
    </submittedName>
</protein>
<dbReference type="EMBL" id="JACAQV010000021">
    <property type="protein sequence ID" value="NWF09967.1"/>
    <property type="molecule type" value="Genomic_DNA"/>
</dbReference>
<name>A0A7Y8KQP6_9PSED</name>
<evidence type="ECO:0000313" key="1">
    <source>
        <dbReference type="EMBL" id="NWF09967.1"/>
    </source>
</evidence>
<evidence type="ECO:0000313" key="2">
    <source>
        <dbReference type="Proteomes" id="UP000561369"/>
    </source>
</evidence>
<sequence>MNDYTELKRLAEAAKNDCGDYVALNDYGMAVPPAVVLELIADLERNQRMLLASCMDLGAIGNALNADMNADGDELLGMVVELKAERDKLKAPTANAWRVTDRKGKRFTIYHQVLAEAIADLGLTVTPMCDVPPYGWECSRDKGHTGPCAASEVTP</sequence>
<proteinExistence type="predicted"/>
<dbReference type="RefSeq" id="WP_177024607.1">
    <property type="nucleotide sequence ID" value="NZ_JACAQV010000021.1"/>
</dbReference>
<dbReference type="AlphaFoldDB" id="A0A7Y8KQP6"/>